<evidence type="ECO:0000313" key="8">
    <source>
        <dbReference type="Proteomes" id="UP000028760"/>
    </source>
</evidence>
<dbReference type="Gene3D" id="3.30.40.10">
    <property type="entry name" value="Zinc/RING finger domain, C3HC4 (zinc finger)"/>
    <property type="match status" value="1"/>
</dbReference>
<dbReference type="Proteomes" id="UP000028760">
    <property type="component" value="Unassembled WGS sequence"/>
</dbReference>
<dbReference type="Ensembl" id="ENSPFOT00000006601.2">
    <property type="protein sequence ID" value="ENSPFOP00000006589.2"/>
    <property type="gene ID" value="ENSPFOG00000006664.2"/>
</dbReference>
<dbReference type="GO" id="GO:0006357">
    <property type="term" value="P:regulation of transcription by RNA polymerase II"/>
    <property type="evidence" value="ECO:0007669"/>
    <property type="project" value="TreeGrafter"/>
</dbReference>
<evidence type="ECO:0000259" key="6">
    <source>
        <dbReference type="PROSITE" id="PS51805"/>
    </source>
</evidence>
<reference evidence="8" key="1">
    <citation type="submission" date="2013-10" db="EMBL/GenBank/DDBJ databases">
        <authorList>
            <person name="Schartl M."/>
            <person name="Warren W."/>
        </authorList>
    </citation>
    <scope>NUCLEOTIDE SEQUENCE [LARGE SCALE GENOMIC DNA]</scope>
    <source>
        <strain evidence="8">female</strain>
    </source>
</reference>
<feature type="compositionally biased region" description="Basic residues" evidence="5">
    <location>
        <begin position="262"/>
        <end position="275"/>
    </location>
</feature>
<keyword evidence="1" id="KW-0597">Phosphoprotein</keyword>
<feature type="compositionally biased region" description="Polar residues" evidence="5">
    <location>
        <begin position="250"/>
        <end position="260"/>
    </location>
</feature>
<feature type="compositionally biased region" description="Basic and acidic residues" evidence="5">
    <location>
        <begin position="186"/>
        <end position="197"/>
    </location>
</feature>
<keyword evidence="2" id="KW-0479">Metal-binding</keyword>
<feature type="region of interest" description="Disordered" evidence="5">
    <location>
        <begin position="246"/>
        <end position="283"/>
    </location>
</feature>
<dbReference type="SMART" id="SM00249">
    <property type="entry name" value="PHD"/>
    <property type="match status" value="1"/>
</dbReference>
<feature type="region of interest" description="Disordered" evidence="5">
    <location>
        <begin position="81"/>
        <end position="213"/>
    </location>
</feature>
<dbReference type="PANTHER" id="PTHR14955">
    <property type="entry name" value="RETINOIC ACID INDUCED 1/TRANSCRIPTION FACTOR 20"/>
    <property type="match status" value="1"/>
</dbReference>
<feature type="region of interest" description="Disordered" evidence="5">
    <location>
        <begin position="221"/>
        <end position="240"/>
    </location>
</feature>
<reference evidence="7" key="3">
    <citation type="submission" date="2025-09" db="UniProtKB">
        <authorList>
            <consortium name="Ensembl"/>
        </authorList>
    </citation>
    <scope>IDENTIFICATION</scope>
</reference>
<keyword evidence="3" id="KW-0863">Zinc-finger</keyword>
<evidence type="ECO:0000256" key="1">
    <source>
        <dbReference type="ARBA" id="ARBA00022553"/>
    </source>
</evidence>
<dbReference type="eggNOG" id="KOG1084">
    <property type="taxonomic scope" value="Eukaryota"/>
</dbReference>
<feature type="compositionally biased region" description="Basic and acidic residues" evidence="5">
    <location>
        <begin position="144"/>
        <end position="169"/>
    </location>
</feature>
<dbReference type="OMA" id="DECWIHE"/>
<dbReference type="InterPro" id="IPR034732">
    <property type="entry name" value="EPHD"/>
</dbReference>
<reference evidence="7" key="2">
    <citation type="submission" date="2025-08" db="UniProtKB">
        <authorList>
            <consortium name="Ensembl"/>
        </authorList>
    </citation>
    <scope>IDENTIFICATION</scope>
</reference>
<sequence>MDLFHSRTHGNLWHGGYYGADQSGGPVPESSGAEESDSGSDVIFLVSSAKEPLLCGSFIQDSVRHIVEPVSPAMSSLDEGRGCYLLPQPMSSPSADSSYSEDSSDRHPGESVADASSDDSDVIEVSVTNRKKERQCYKKSPPKIKSEGERASSREVRRSSRVKKSESDMPRLTCAVSRHSLRRRVKNDAKASSHSKESTGNVQTDRKSPPKEAQFTKLINYKRKKTLSLPKTRKVQKAKQKPICSIAPAEQQTVSDSQATAGKKRVARRKRKRRPQTGPSALFSPREPEILLKYAKSKYKKDRKPASFCPFVHMEQQLCRVVNYQDDEGTIPSSKGWKTVSKSVSGFVPCTSCFQLGRPSSVGGGPDQLLCCLCGWTANTMGLGDLHGPYCPAVTSIDGQTCRTDQNDDLQKLSNGHLPNSSEDDCTPDKTLLRSEKVSPTKVPLRLCECWIHEDCGIWSAGVFLVRGKLYGLEEAAQIAQETICSSCGQPGAIMGCFQKGCLRNYHYPCALQSGAVLNEENFSMRCPEHKVSTGRGASN</sequence>
<dbReference type="EMBL" id="AYCK01015594">
    <property type="status" value="NOT_ANNOTATED_CDS"/>
    <property type="molecule type" value="Genomic_DNA"/>
</dbReference>
<protein>
    <recommendedName>
        <fullName evidence="6">PHD-type domain-containing protein</fullName>
    </recommendedName>
</protein>
<feature type="domain" description="PHD-type" evidence="6">
    <location>
        <begin position="412"/>
        <end position="531"/>
    </location>
</feature>
<dbReference type="Pfam" id="PF13771">
    <property type="entry name" value="zf-HC5HC2H"/>
    <property type="match status" value="1"/>
</dbReference>
<proteinExistence type="predicted"/>
<keyword evidence="4" id="KW-0862">Zinc</keyword>
<organism evidence="7 8">
    <name type="scientific">Poecilia formosa</name>
    <name type="common">Amazon molly</name>
    <name type="synonym">Limia formosa</name>
    <dbReference type="NCBI Taxonomy" id="48698"/>
    <lineage>
        <taxon>Eukaryota</taxon>
        <taxon>Metazoa</taxon>
        <taxon>Chordata</taxon>
        <taxon>Craniata</taxon>
        <taxon>Vertebrata</taxon>
        <taxon>Euteleostomi</taxon>
        <taxon>Actinopterygii</taxon>
        <taxon>Neopterygii</taxon>
        <taxon>Teleostei</taxon>
        <taxon>Neoteleostei</taxon>
        <taxon>Acanthomorphata</taxon>
        <taxon>Ovalentaria</taxon>
        <taxon>Atherinomorphae</taxon>
        <taxon>Cyprinodontiformes</taxon>
        <taxon>Poeciliidae</taxon>
        <taxon>Poeciliinae</taxon>
        <taxon>Poecilia</taxon>
    </lineage>
</organism>
<dbReference type="GO" id="GO:0008270">
    <property type="term" value="F:zinc ion binding"/>
    <property type="evidence" value="ECO:0007669"/>
    <property type="project" value="UniProtKB-KW"/>
</dbReference>
<name>A0A087XLD6_POEFO</name>
<dbReference type="GO" id="GO:0005634">
    <property type="term" value="C:nucleus"/>
    <property type="evidence" value="ECO:0007669"/>
    <property type="project" value="TreeGrafter"/>
</dbReference>
<keyword evidence="8" id="KW-1185">Reference proteome</keyword>
<dbReference type="InterPro" id="IPR052440">
    <property type="entry name" value="Trans_Reg/Chrom_Remod"/>
</dbReference>
<accession>A0A087XLD6</accession>
<dbReference type="PROSITE" id="PS51805">
    <property type="entry name" value="EPHD"/>
    <property type="match status" value="1"/>
</dbReference>
<dbReference type="InterPro" id="IPR013083">
    <property type="entry name" value="Znf_RING/FYVE/PHD"/>
</dbReference>
<evidence type="ECO:0000256" key="2">
    <source>
        <dbReference type="ARBA" id="ARBA00022723"/>
    </source>
</evidence>
<dbReference type="InterPro" id="IPR001965">
    <property type="entry name" value="Znf_PHD"/>
</dbReference>
<evidence type="ECO:0000256" key="3">
    <source>
        <dbReference type="ARBA" id="ARBA00022771"/>
    </source>
</evidence>
<evidence type="ECO:0000313" key="7">
    <source>
        <dbReference type="Ensembl" id="ENSPFOP00000006589.2"/>
    </source>
</evidence>
<dbReference type="GeneTree" id="ENSGT00940000156922"/>
<evidence type="ECO:0000256" key="5">
    <source>
        <dbReference type="SAM" id="MobiDB-lite"/>
    </source>
</evidence>
<evidence type="ECO:0000256" key="4">
    <source>
        <dbReference type="ARBA" id="ARBA00022833"/>
    </source>
</evidence>
<dbReference type="STRING" id="48698.ENSPFOP00000006589"/>
<feature type="compositionally biased region" description="Low complexity" evidence="5">
    <location>
        <begin position="91"/>
        <end position="101"/>
    </location>
</feature>
<dbReference type="AlphaFoldDB" id="A0A087XLD6"/>
<dbReference type="PANTHER" id="PTHR14955:SF8">
    <property type="entry name" value="SI:CH211-165G14.1-RELATED"/>
    <property type="match status" value="1"/>
</dbReference>